<keyword evidence="18" id="KW-0548">Nucleotidyltransferase</keyword>
<keyword evidence="6 13" id="KW-0479">Metal-binding</keyword>
<dbReference type="PANTHER" id="PTHR10682">
    <property type="entry name" value="POLY A POLYMERASE"/>
    <property type="match status" value="1"/>
</dbReference>
<evidence type="ECO:0000256" key="7">
    <source>
        <dbReference type="ARBA" id="ARBA00022741"/>
    </source>
</evidence>
<evidence type="ECO:0000259" key="15">
    <source>
        <dbReference type="Pfam" id="PF04926"/>
    </source>
</evidence>
<dbReference type="CDD" id="cd05402">
    <property type="entry name" value="NT_PAP_TUTase"/>
    <property type="match status" value="1"/>
</dbReference>
<evidence type="ECO:0000256" key="4">
    <source>
        <dbReference type="ARBA" id="ARBA00022664"/>
    </source>
</evidence>
<evidence type="ECO:0000259" key="17">
    <source>
        <dbReference type="Pfam" id="PF20750"/>
    </source>
</evidence>
<evidence type="ECO:0000256" key="5">
    <source>
        <dbReference type="ARBA" id="ARBA00022679"/>
    </source>
</evidence>
<dbReference type="SUPFAM" id="SSF81301">
    <property type="entry name" value="Nucleotidyltransferase"/>
    <property type="match status" value="1"/>
</dbReference>
<evidence type="ECO:0000256" key="10">
    <source>
        <dbReference type="ARBA" id="ARBA00023242"/>
    </source>
</evidence>
<dbReference type="Gene3D" id="3.30.70.590">
    <property type="entry name" value="Poly(A) polymerase predicted RNA binding domain"/>
    <property type="match status" value="1"/>
</dbReference>
<feature type="compositionally biased region" description="Low complexity" evidence="14">
    <location>
        <begin position="570"/>
        <end position="584"/>
    </location>
</feature>
<keyword evidence="19" id="KW-1185">Reference proteome</keyword>
<evidence type="ECO:0000259" key="16">
    <source>
        <dbReference type="Pfam" id="PF04928"/>
    </source>
</evidence>
<comment type="function">
    <text evidence="11">Polymerase that creates the 3'-poly(A) tail of mRNA's.</text>
</comment>
<name>A0A9P5SPJ0_9FUNG</name>
<evidence type="ECO:0000256" key="12">
    <source>
        <dbReference type="PIRSR" id="PIRSR018425-1"/>
    </source>
</evidence>
<feature type="binding site" evidence="12">
    <location>
        <position position="164"/>
    </location>
    <ligand>
        <name>ATP</name>
        <dbReference type="ChEBI" id="CHEBI:30616"/>
    </ligand>
</feature>
<proteinExistence type="inferred from homology"/>
<feature type="domain" description="Poly(A) polymerase RNA-binding" evidence="15">
    <location>
        <begin position="363"/>
        <end position="533"/>
    </location>
</feature>
<evidence type="ECO:0000256" key="13">
    <source>
        <dbReference type="PIRSR" id="PIRSR018425-2"/>
    </source>
</evidence>
<feature type="region of interest" description="Disordered" evidence="14">
    <location>
        <begin position="432"/>
        <end position="454"/>
    </location>
</feature>
<protein>
    <recommendedName>
        <fullName evidence="11">Poly(A) polymerase</fullName>
        <ecNumber evidence="11">2.7.7.19</ecNumber>
    </recommendedName>
</protein>
<dbReference type="GO" id="GO:0031123">
    <property type="term" value="P:RNA 3'-end processing"/>
    <property type="evidence" value="ECO:0007669"/>
    <property type="project" value="InterPro"/>
</dbReference>
<feature type="binding site" evidence="13">
    <location>
        <position position="112"/>
    </location>
    <ligand>
        <name>Mg(2+)</name>
        <dbReference type="ChEBI" id="CHEBI:18420"/>
        <label>1</label>
        <note>catalytic</note>
    </ligand>
</feature>
<organism evidence="18 19">
    <name type="scientific">Podila minutissima</name>
    <dbReference type="NCBI Taxonomy" id="64525"/>
    <lineage>
        <taxon>Eukaryota</taxon>
        <taxon>Fungi</taxon>
        <taxon>Fungi incertae sedis</taxon>
        <taxon>Mucoromycota</taxon>
        <taxon>Mortierellomycotina</taxon>
        <taxon>Mortierellomycetes</taxon>
        <taxon>Mortierellales</taxon>
        <taxon>Mortierellaceae</taxon>
        <taxon>Podila</taxon>
    </lineage>
</organism>
<keyword evidence="4 11" id="KW-0507">mRNA processing</keyword>
<feature type="binding site" evidence="12">
    <location>
        <position position="234"/>
    </location>
    <ligand>
        <name>ATP</name>
        <dbReference type="ChEBI" id="CHEBI:30616"/>
    </ligand>
</feature>
<feature type="binding site" evidence="12">
    <location>
        <begin position="95"/>
        <end position="97"/>
    </location>
    <ligand>
        <name>ATP</name>
        <dbReference type="ChEBI" id="CHEBI:30616"/>
    </ligand>
</feature>
<evidence type="ECO:0000256" key="6">
    <source>
        <dbReference type="ARBA" id="ARBA00022723"/>
    </source>
</evidence>
<dbReference type="EMBL" id="JAAAUY010000234">
    <property type="protein sequence ID" value="KAF9332873.1"/>
    <property type="molecule type" value="Genomic_DNA"/>
</dbReference>
<comment type="cofactor">
    <cofactor evidence="13">
        <name>Mg(2+)</name>
        <dbReference type="ChEBI" id="CHEBI:18420"/>
    </cofactor>
    <text evidence="13">Binds 2 magnesium ions. Also active with manganese.</text>
</comment>
<feature type="binding site" evidence="13">
    <location>
        <position position="164"/>
    </location>
    <ligand>
        <name>Mg(2+)</name>
        <dbReference type="ChEBI" id="CHEBI:18420"/>
        <label>2</label>
        <note>catalytic</note>
    </ligand>
</feature>
<feature type="domain" description="Poly(A) polymerase central" evidence="16">
    <location>
        <begin position="216"/>
        <end position="361"/>
    </location>
</feature>
<feature type="region of interest" description="Disordered" evidence="14">
    <location>
        <begin position="528"/>
        <end position="607"/>
    </location>
</feature>
<dbReference type="GO" id="GO:0006397">
    <property type="term" value="P:mRNA processing"/>
    <property type="evidence" value="ECO:0007669"/>
    <property type="project" value="UniProtKB-KW"/>
</dbReference>
<dbReference type="InterPro" id="IPR007012">
    <property type="entry name" value="PolA_pol_cen_dom"/>
</dbReference>
<feature type="binding site" evidence="12">
    <location>
        <position position="225"/>
    </location>
    <ligand>
        <name>ATP</name>
        <dbReference type="ChEBI" id="CHEBI:30616"/>
    </ligand>
</feature>
<evidence type="ECO:0000256" key="3">
    <source>
        <dbReference type="ARBA" id="ARBA00010912"/>
    </source>
</evidence>
<dbReference type="InterPro" id="IPR014492">
    <property type="entry name" value="PolyA_polymerase"/>
</dbReference>
<dbReference type="PANTHER" id="PTHR10682:SF10">
    <property type="entry name" value="POLYNUCLEOTIDE ADENYLYLTRANSFERASE"/>
    <property type="match status" value="1"/>
</dbReference>
<feature type="binding site" evidence="12">
    <location>
        <begin position="110"/>
        <end position="112"/>
    </location>
    <ligand>
        <name>ATP</name>
        <dbReference type="ChEBI" id="CHEBI:30616"/>
    </ligand>
</feature>
<dbReference type="PIRSF" id="PIRSF018425">
    <property type="entry name" value="PolyA_polymerase"/>
    <property type="match status" value="1"/>
</dbReference>
<feature type="binding site" evidence="13">
    <location>
        <position position="110"/>
    </location>
    <ligand>
        <name>Mg(2+)</name>
        <dbReference type="ChEBI" id="CHEBI:18420"/>
        <label>2</label>
        <note>catalytic</note>
    </ligand>
</feature>
<comment type="catalytic activity">
    <reaction evidence="11">
        <text>RNA(n) + ATP = RNA(n)-3'-adenine ribonucleotide + diphosphate</text>
        <dbReference type="Rhea" id="RHEA:11332"/>
        <dbReference type="Rhea" id="RHEA-COMP:14527"/>
        <dbReference type="Rhea" id="RHEA-COMP:17347"/>
        <dbReference type="ChEBI" id="CHEBI:30616"/>
        <dbReference type="ChEBI" id="CHEBI:33019"/>
        <dbReference type="ChEBI" id="CHEBI:140395"/>
        <dbReference type="ChEBI" id="CHEBI:173115"/>
        <dbReference type="EC" id="2.7.7.19"/>
    </reaction>
</comment>
<dbReference type="AlphaFoldDB" id="A0A9P5SPJ0"/>
<dbReference type="GO" id="GO:0046872">
    <property type="term" value="F:metal ion binding"/>
    <property type="evidence" value="ECO:0007669"/>
    <property type="project" value="UniProtKB-KW"/>
</dbReference>
<dbReference type="Pfam" id="PF20750">
    <property type="entry name" value="PAP_NTPase"/>
    <property type="match status" value="1"/>
</dbReference>
<dbReference type="GO" id="GO:1990817">
    <property type="term" value="F:poly(A) RNA polymerase activity"/>
    <property type="evidence" value="ECO:0007669"/>
    <property type="project" value="UniProtKB-UniRule"/>
</dbReference>
<feature type="binding site" evidence="13">
    <location>
        <position position="110"/>
    </location>
    <ligand>
        <name>Mg(2+)</name>
        <dbReference type="ChEBI" id="CHEBI:18420"/>
        <label>1</label>
        <note>catalytic</note>
    </ligand>
</feature>
<evidence type="ECO:0000313" key="19">
    <source>
        <dbReference type="Proteomes" id="UP000696485"/>
    </source>
</evidence>
<dbReference type="InterPro" id="IPR007010">
    <property type="entry name" value="PolA_pol_RNA-bd_dom"/>
</dbReference>
<comment type="cofactor">
    <cofactor evidence="1">
        <name>Mn(2+)</name>
        <dbReference type="ChEBI" id="CHEBI:29035"/>
    </cofactor>
</comment>
<dbReference type="FunFam" id="1.10.1410.10:FF:000001">
    <property type="entry name" value="Putative poly(A) polymerase gamma"/>
    <property type="match status" value="1"/>
</dbReference>
<dbReference type="Gene3D" id="3.30.460.10">
    <property type="entry name" value="Beta Polymerase, domain 2"/>
    <property type="match status" value="1"/>
</dbReference>
<reference evidence="18" key="1">
    <citation type="journal article" date="2020" name="Fungal Divers.">
        <title>Resolving the Mortierellaceae phylogeny through synthesis of multi-gene phylogenetics and phylogenomics.</title>
        <authorList>
            <person name="Vandepol N."/>
            <person name="Liber J."/>
            <person name="Desiro A."/>
            <person name="Na H."/>
            <person name="Kennedy M."/>
            <person name="Barry K."/>
            <person name="Grigoriev I.V."/>
            <person name="Miller A.N."/>
            <person name="O'Donnell K."/>
            <person name="Stajich J.E."/>
            <person name="Bonito G."/>
        </authorList>
    </citation>
    <scope>NUCLEOTIDE SEQUENCE</scope>
    <source>
        <strain evidence="18">NVP1</strain>
    </source>
</reference>
<dbReference type="GO" id="GO:0005634">
    <property type="term" value="C:nucleus"/>
    <property type="evidence" value="ECO:0007669"/>
    <property type="project" value="UniProtKB-SubCell"/>
</dbReference>
<feature type="domain" description="Poly(A) polymerase nucleotidyltransferase" evidence="17">
    <location>
        <begin position="15"/>
        <end position="211"/>
    </location>
</feature>
<evidence type="ECO:0000256" key="9">
    <source>
        <dbReference type="ARBA" id="ARBA00022842"/>
    </source>
</evidence>
<keyword evidence="8 11" id="KW-0067">ATP-binding</keyword>
<evidence type="ECO:0000256" key="1">
    <source>
        <dbReference type="ARBA" id="ARBA00001936"/>
    </source>
</evidence>
<feature type="binding site" evidence="12">
    <location>
        <begin position="243"/>
        <end position="244"/>
    </location>
    <ligand>
        <name>ATP</name>
        <dbReference type="ChEBI" id="CHEBI:30616"/>
    </ligand>
</feature>
<dbReference type="GO" id="GO:0005524">
    <property type="term" value="F:ATP binding"/>
    <property type="evidence" value="ECO:0007669"/>
    <property type="project" value="UniProtKB-UniRule"/>
</dbReference>
<feature type="compositionally biased region" description="Basic and acidic residues" evidence="14">
    <location>
        <begin position="432"/>
        <end position="444"/>
    </location>
</feature>
<evidence type="ECO:0000256" key="8">
    <source>
        <dbReference type="ARBA" id="ARBA00022840"/>
    </source>
</evidence>
<feature type="binding site" evidence="13">
    <location>
        <position position="112"/>
    </location>
    <ligand>
        <name>Mg(2+)</name>
        <dbReference type="ChEBI" id="CHEBI:18420"/>
        <label>2</label>
        <note>catalytic</note>
    </ligand>
</feature>
<sequence>MNTNMQNGKPTPRLGVTMPISESFPTKEDLASTERLLQTLKDEGLFESEEESRRREIVLGKLDKMVKEFVFVVLTKRRNQPEAVAREAGGKIFTFGSYRLGVHGSGKCADIDTLCVVPKNVAREDFFEVMHEMLRNRPEVTELTAVPDAFTPVIKMKFSEIPIDFTFAKLELHVIPDSLDLSNDGLLQGLDERCVRSVNGSRVTDDILRLVPNIPSFRIALRCVKLWAQRRAVYSNMMGFLGGVAWAMLVARVCQLYPNACGATIISRFFSILHQWPWPQPILLKPIEEGPLQVRVWNPKLYPADKAHRMPIITPAYPSMCSTHNVTDSTKAVMLSEFKDAAELVNKIMVERQPWSDLFKKGDFFSRYKHYIQIIASSDSEERHLRWSGLVESRIRRLVMGLERTENVVLAHPYIKGFDKVIQYRTAAEKEDAAHGTLKPRSEAPESELPSDALEEPGTIYTSTYYIGICIALREAGSTARRKLDLFRPKEEFLELVKNWDMYDEGSMGITIAHLTSSKLPAELFEDGADQKKAKRSKSGKKNSSAETRPPTKKRRGSTGPNSAVAVAETGPTSADSSSPATPALLVDPSTPKDPMPTPGTAVVPQA</sequence>
<keyword evidence="5 11" id="KW-0808">Transferase</keyword>
<dbReference type="EC" id="2.7.7.19" evidence="11"/>
<gene>
    <name evidence="18" type="primary">PAP1</name>
    <name evidence="18" type="ORF">BG006_004236</name>
</gene>
<dbReference type="SUPFAM" id="SSF81631">
    <property type="entry name" value="PAP/OAS1 substrate-binding domain"/>
    <property type="match status" value="1"/>
</dbReference>
<comment type="subcellular location">
    <subcellularLocation>
        <location evidence="2 11">Nucleus</location>
    </subcellularLocation>
</comment>
<dbReference type="Pfam" id="PF04928">
    <property type="entry name" value="PAP_central"/>
    <property type="match status" value="1"/>
</dbReference>
<dbReference type="InterPro" id="IPR011068">
    <property type="entry name" value="NuclTrfase_I-like_C"/>
</dbReference>
<keyword evidence="9 13" id="KW-0460">Magnesium</keyword>
<keyword evidence="10 11" id="KW-0539">Nucleus</keyword>
<dbReference type="Proteomes" id="UP000696485">
    <property type="component" value="Unassembled WGS sequence"/>
</dbReference>
<evidence type="ECO:0000256" key="2">
    <source>
        <dbReference type="ARBA" id="ARBA00004123"/>
    </source>
</evidence>
<evidence type="ECO:0000256" key="14">
    <source>
        <dbReference type="SAM" id="MobiDB-lite"/>
    </source>
</evidence>
<dbReference type="InterPro" id="IPR048840">
    <property type="entry name" value="PolA_pol_NTPase"/>
</dbReference>
<keyword evidence="7 11" id="KW-0547">Nucleotide-binding</keyword>
<dbReference type="Pfam" id="PF04926">
    <property type="entry name" value="PAP_RNA-bind"/>
    <property type="match status" value="1"/>
</dbReference>
<dbReference type="SUPFAM" id="SSF55003">
    <property type="entry name" value="PAP/Archaeal CCA-adding enzyme, C-terminal domain"/>
    <property type="match status" value="1"/>
</dbReference>
<comment type="caution">
    <text evidence="18">The sequence shown here is derived from an EMBL/GenBank/DDBJ whole genome shotgun (WGS) entry which is preliminary data.</text>
</comment>
<dbReference type="InterPro" id="IPR043519">
    <property type="entry name" value="NT_sf"/>
</dbReference>
<accession>A0A9P5SPJ0</accession>
<dbReference type="Gene3D" id="1.10.1410.10">
    <property type="match status" value="1"/>
</dbReference>
<dbReference type="GO" id="GO:0003723">
    <property type="term" value="F:RNA binding"/>
    <property type="evidence" value="ECO:0007669"/>
    <property type="project" value="UniProtKB-UniRule"/>
</dbReference>
<evidence type="ECO:0000313" key="18">
    <source>
        <dbReference type="EMBL" id="KAF9332873.1"/>
    </source>
</evidence>
<comment type="similarity">
    <text evidence="3 11">Belongs to the poly(A) polymerase family.</text>
</comment>
<dbReference type="FunFam" id="3.30.460.10:FF:000002">
    <property type="entry name" value="Poly(A) polymerase alpha, putative"/>
    <property type="match status" value="1"/>
</dbReference>
<evidence type="ECO:0000256" key="11">
    <source>
        <dbReference type="PIRNR" id="PIRNR018425"/>
    </source>
</evidence>